<dbReference type="InterPro" id="IPR055458">
    <property type="entry name" value="IFT52_GIFT"/>
</dbReference>
<evidence type="ECO:0000259" key="1">
    <source>
        <dbReference type="Pfam" id="PF23352"/>
    </source>
</evidence>
<gene>
    <name evidence="3" type="ORF">THAPSDRAFT_264799</name>
</gene>
<dbReference type="Pfam" id="PF23352">
    <property type="entry name" value="IFT52_central"/>
    <property type="match status" value="1"/>
</dbReference>
<name>B8CFI0_THAPS</name>
<accession>B8CFI0</accession>
<dbReference type="Proteomes" id="UP000001449">
    <property type="component" value="Chromosome 22"/>
</dbReference>
<dbReference type="PANTHER" id="PTHR12969:SF7">
    <property type="entry name" value="INTRAFLAGELLAR TRANSPORT PROTEIN 52 HOMOLOG"/>
    <property type="match status" value="1"/>
</dbReference>
<dbReference type="OMA" id="ACLHAPD"/>
<dbReference type="AlphaFoldDB" id="B8CFI0"/>
<dbReference type="InterPro" id="IPR029062">
    <property type="entry name" value="Class_I_gatase-like"/>
</dbReference>
<dbReference type="SUPFAM" id="SSF52317">
    <property type="entry name" value="Class I glutamine amidotransferase-like"/>
    <property type="match status" value="1"/>
</dbReference>
<dbReference type="HOGENOM" id="CLU_027692_0_0_1"/>
<feature type="non-terminal residue" evidence="3">
    <location>
        <position position="1"/>
    </location>
</feature>
<evidence type="ECO:0000313" key="4">
    <source>
        <dbReference type="Proteomes" id="UP000001449"/>
    </source>
</evidence>
<dbReference type="GO" id="GO:0042073">
    <property type="term" value="P:intraciliary transport"/>
    <property type="evidence" value="ECO:0000318"/>
    <property type="project" value="GO_Central"/>
</dbReference>
<dbReference type="KEGG" id="tps:THAPSDRAFT_264799"/>
<dbReference type="InterPro" id="IPR039975">
    <property type="entry name" value="IFT52"/>
</dbReference>
<dbReference type="Pfam" id="PF23355">
    <property type="entry name" value="IFT52_GIFT"/>
    <property type="match status" value="1"/>
</dbReference>
<dbReference type="InParanoid" id="B8CFI0"/>
<feature type="domain" description="IFT52 GIFT" evidence="2">
    <location>
        <begin position="2"/>
        <end position="243"/>
    </location>
</feature>
<dbReference type="InterPro" id="IPR055460">
    <property type="entry name" value="IFT52_central"/>
</dbReference>
<dbReference type="eggNOG" id="KOG3861">
    <property type="taxonomic scope" value="Eukaryota"/>
</dbReference>
<organism evidence="3 4">
    <name type="scientific">Thalassiosira pseudonana</name>
    <name type="common">Marine diatom</name>
    <name type="synonym">Cyclotella nana</name>
    <dbReference type="NCBI Taxonomy" id="35128"/>
    <lineage>
        <taxon>Eukaryota</taxon>
        <taxon>Sar</taxon>
        <taxon>Stramenopiles</taxon>
        <taxon>Ochrophyta</taxon>
        <taxon>Bacillariophyta</taxon>
        <taxon>Coscinodiscophyceae</taxon>
        <taxon>Thalassiosirophycidae</taxon>
        <taxon>Thalassiosirales</taxon>
        <taxon>Thalassiosiraceae</taxon>
        <taxon>Thalassiosira</taxon>
    </lineage>
</organism>
<keyword evidence="4" id="KW-1185">Reference proteome</keyword>
<reference evidence="3 4" key="1">
    <citation type="journal article" date="2004" name="Science">
        <title>The genome of the diatom Thalassiosira pseudonana: ecology, evolution, and metabolism.</title>
        <authorList>
            <person name="Armbrust E.V."/>
            <person name="Berges J.A."/>
            <person name="Bowler C."/>
            <person name="Green B.R."/>
            <person name="Martinez D."/>
            <person name="Putnam N.H."/>
            <person name="Zhou S."/>
            <person name="Allen A.E."/>
            <person name="Apt K.E."/>
            <person name="Bechner M."/>
            <person name="Brzezinski M.A."/>
            <person name="Chaal B.K."/>
            <person name="Chiovitti A."/>
            <person name="Davis A.K."/>
            <person name="Demarest M.S."/>
            <person name="Detter J.C."/>
            <person name="Glavina T."/>
            <person name="Goodstein D."/>
            <person name="Hadi M.Z."/>
            <person name="Hellsten U."/>
            <person name="Hildebrand M."/>
            <person name="Jenkins B.D."/>
            <person name="Jurka J."/>
            <person name="Kapitonov V.V."/>
            <person name="Kroger N."/>
            <person name="Lau W.W."/>
            <person name="Lane T.W."/>
            <person name="Larimer F.W."/>
            <person name="Lippmeier J.C."/>
            <person name="Lucas S."/>
            <person name="Medina M."/>
            <person name="Montsant A."/>
            <person name="Obornik M."/>
            <person name="Parker M.S."/>
            <person name="Palenik B."/>
            <person name="Pazour G.J."/>
            <person name="Richardson P.M."/>
            <person name="Rynearson T.A."/>
            <person name="Saito M.A."/>
            <person name="Schwartz D.C."/>
            <person name="Thamatrakoln K."/>
            <person name="Valentin K."/>
            <person name="Vardi A."/>
            <person name="Wilkerson F.P."/>
            <person name="Rokhsar D.S."/>
        </authorList>
    </citation>
    <scope>NUCLEOTIDE SEQUENCE [LARGE SCALE GENOMIC DNA]</scope>
    <source>
        <strain evidence="3 4">CCMP1335</strain>
    </source>
</reference>
<protein>
    <submittedName>
        <fullName evidence="3">Intraflagellar transport protein, bld1, osm-6</fullName>
    </submittedName>
</protein>
<proteinExistence type="predicted"/>
<dbReference type="RefSeq" id="XP_002295024.1">
    <property type="nucleotide sequence ID" value="XM_002294988.1"/>
</dbReference>
<dbReference type="PANTHER" id="PTHR12969">
    <property type="entry name" value="NGD5/OSM-6/IFT52"/>
    <property type="match status" value="1"/>
</dbReference>
<feature type="domain" description="IFT52 central" evidence="1">
    <location>
        <begin position="263"/>
        <end position="343"/>
    </location>
</feature>
<evidence type="ECO:0000259" key="2">
    <source>
        <dbReference type="Pfam" id="PF23355"/>
    </source>
</evidence>
<dbReference type="STRING" id="35128.B8CFI0"/>
<evidence type="ECO:0000313" key="3">
    <source>
        <dbReference type="EMBL" id="EED87804.1"/>
    </source>
</evidence>
<dbReference type="GO" id="GO:0030992">
    <property type="term" value="C:intraciliary transport particle B"/>
    <property type="evidence" value="ECO:0000318"/>
    <property type="project" value="GO_Central"/>
</dbReference>
<reference evidence="3 4" key="2">
    <citation type="journal article" date="2008" name="Nature">
        <title>The Phaeodactylum genome reveals the evolutionary history of diatom genomes.</title>
        <authorList>
            <person name="Bowler C."/>
            <person name="Allen A.E."/>
            <person name="Badger J.H."/>
            <person name="Grimwood J."/>
            <person name="Jabbari K."/>
            <person name="Kuo A."/>
            <person name="Maheswari U."/>
            <person name="Martens C."/>
            <person name="Maumus F."/>
            <person name="Otillar R.P."/>
            <person name="Rayko E."/>
            <person name="Salamov A."/>
            <person name="Vandepoele K."/>
            <person name="Beszteri B."/>
            <person name="Gruber A."/>
            <person name="Heijde M."/>
            <person name="Katinka M."/>
            <person name="Mock T."/>
            <person name="Valentin K."/>
            <person name="Verret F."/>
            <person name="Berges J.A."/>
            <person name="Brownlee C."/>
            <person name="Cadoret J.P."/>
            <person name="Chiovitti A."/>
            <person name="Choi C.J."/>
            <person name="Coesel S."/>
            <person name="De Martino A."/>
            <person name="Detter J.C."/>
            <person name="Durkin C."/>
            <person name="Falciatore A."/>
            <person name="Fournet J."/>
            <person name="Haruta M."/>
            <person name="Huysman M.J."/>
            <person name="Jenkins B.D."/>
            <person name="Jiroutova K."/>
            <person name="Jorgensen R.E."/>
            <person name="Joubert Y."/>
            <person name="Kaplan A."/>
            <person name="Kroger N."/>
            <person name="Kroth P.G."/>
            <person name="La Roche J."/>
            <person name="Lindquist E."/>
            <person name="Lommer M."/>
            <person name="Martin-Jezequel V."/>
            <person name="Lopez P.J."/>
            <person name="Lucas S."/>
            <person name="Mangogna M."/>
            <person name="McGinnis K."/>
            <person name="Medlin L.K."/>
            <person name="Montsant A."/>
            <person name="Oudot-Le Secq M.P."/>
            <person name="Napoli C."/>
            <person name="Obornik M."/>
            <person name="Parker M.S."/>
            <person name="Petit J.L."/>
            <person name="Porcel B.M."/>
            <person name="Poulsen N."/>
            <person name="Robison M."/>
            <person name="Rychlewski L."/>
            <person name="Rynearson T.A."/>
            <person name="Schmutz J."/>
            <person name="Shapiro H."/>
            <person name="Siaut M."/>
            <person name="Stanley M."/>
            <person name="Sussman M.R."/>
            <person name="Taylor A.R."/>
            <person name="Vardi A."/>
            <person name="von Dassow P."/>
            <person name="Vyverman W."/>
            <person name="Willis A."/>
            <person name="Wyrwicz L.S."/>
            <person name="Rokhsar D.S."/>
            <person name="Weissenbach J."/>
            <person name="Armbrust E.V."/>
            <person name="Green B.R."/>
            <person name="Van de Peer Y."/>
            <person name="Grigoriev I.V."/>
        </authorList>
    </citation>
    <scope>NUCLEOTIDE SEQUENCE [LARGE SCALE GENOMIC DNA]</scope>
    <source>
        <strain evidence="3 4">CCMP1335</strain>
    </source>
</reference>
<dbReference type="GO" id="GO:0060271">
    <property type="term" value="P:cilium assembly"/>
    <property type="evidence" value="ECO:0000318"/>
    <property type="project" value="GO_Central"/>
</dbReference>
<dbReference type="GO" id="GO:0005929">
    <property type="term" value="C:cilium"/>
    <property type="evidence" value="ECO:0000318"/>
    <property type="project" value="GO_Central"/>
</dbReference>
<dbReference type="PaxDb" id="35128-Thaps264799"/>
<dbReference type="EMBL" id="CM000653">
    <property type="protein sequence ID" value="EED87804.1"/>
    <property type="molecule type" value="Genomic_DNA"/>
</dbReference>
<dbReference type="GeneID" id="7442824"/>
<dbReference type="GO" id="GO:0005814">
    <property type="term" value="C:centriole"/>
    <property type="evidence" value="ECO:0000318"/>
    <property type="project" value="GO_Central"/>
</dbReference>
<sequence>MILFNSSKQETHHSKANFQKLAKKLRSVSKVQSNKSCITTDTLDSCNVVVIGNPQTHFLDKELQTLHDFIKEGGSVAIFASEGGEESSNSNLNTFLSEYKITVENTAVVRSVYHKYLHPKHALIQNGIIQPEIGQEKNTPFSSANEVDETESSMSLTFVYPNGTTLKVDSPACTILSSGSTSYPVDCPLAAACEADGVRGKRGRLVVVGSADIFADDWIEKEENSQLCDVLFRFLLHQNVSFDPSKGRSDFEETECVPDISSLANLVKPCLQDNEPLPQDYKSLLCENLFGLNNNLIPDVIALYKRLNVPYEPLTLIEPHFECPHPPLRLATHQPRMLNPPPPALELFDLDECFLDERTKLDQITNRFTYDADLKDFIQEAG</sequence>